<gene>
    <name evidence="1" type="ORF">DNG_01017</name>
</gene>
<dbReference type="EMBL" id="ONZQ02000001">
    <property type="protein sequence ID" value="SPN97503.1"/>
    <property type="molecule type" value="Genomic_DNA"/>
</dbReference>
<name>A0AAE8MQ37_9PEZI</name>
<evidence type="ECO:0000313" key="1">
    <source>
        <dbReference type="EMBL" id="SPN97503.1"/>
    </source>
</evidence>
<reference evidence="1" key="1">
    <citation type="submission" date="2018-03" db="EMBL/GenBank/DDBJ databases">
        <authorList>
            <person name="Guldener U."/>
        </authorList>
    </citation>
    <scope>NUCLEOTIDE SEQUENCE</scope>
</reference>
<sequence>MDPFRLFTSLRYDPVLVAAHNDPAFKHAGWNFRRASPCYMLDLHRDRIVRAAGHWGWDKVVSVLSDDKGLEAIENLIENVLRGEGPARVRILVNDKGQLRCESIPEKERTLSELFPAGLSSPSELEPEGDGADVWDVLLDGAGTSKSEYTHYKTTRREMYNLARERAGIKLGEEREVLIVGGDGVVMEGSITTPYFWRGDRWVTPSVGAQFGDEGCGGQDGTTRRWALENGFAVEAVVEASSLVAGELIWLSNGAKGFIQGRLQV</sequence>
<dbReference type="AlphaFoldDB" id="A0AAE8MQ37"/>
<evidence type="ECO:0008006" key="3">
    <source>
        <dbReference type="Google" id="ProtNLM"/>
    </source>
</evidence>
<dbReference type="InterPro" id="IPR036038">
    <property type="entry name" value="Aminotransferase-like"/>
</dbReference>
<keyword evidence="2" id="KW-1185">Reference proteome</keyword>
<dbReference type="GO" id="GO:0003824">
    <property type="term" value="F:catalytic activity"/>
    <property type="evidence" value="ECO:0007669"/>
    <property type="project" value="InterPro"/>
</dbReference>
<dbReference type="Proteomes" id="UP001187682">
    <property type="component" value="Unassembled WGS sequence"/>
</dbReference>
<dbReference type="InterPro" id="IPR043132">
    <property type="entry name" value="BCAT-like_C"/>
</dbReference>
<dbReference type="InterPro" id="IPR043131">
    <property type="entry name" value="BCAT-like_N"/>
</dbReference>
<dbReference type="SUPFAM" id="SSF56752">
    <property type="entry name" value="D-aminoacid aminotransferase-like PLP-dependent enzymes"/>
    <property type="match status" value="1"/>
</dbReference>
<dbReference type="Gene3D" id="3.20.10.10">
    <property type="entry name" value="D-amino Acid Aminotransferase, subunit A, domain 2"/>
    <property type="match status" value="1"/>
</dbReference>
<dbReference type="InterPro" id="IPR001544">
    <property type="entry name" value="Aminotrans_IV"/>
</dbReference>
<accession>A0AAE8MQ37</accession>
<evidence type="ECO:0000313" key="2">
    <source>
        <dbReference type="Proteomes" id="UP001187682"/>
    </source>
</evidence>
<organism evidence="1 2">
    <name type="scientific">Cephalotrichum gorgonifer</name>
    <dbReference type="NCBI Taxonomy" id="2041049"/>
    <lineage>
        <taxon>Eukaryota</taxon>
        <taxon>Fungi</taxon>
        <taxon>Dikarya</taxon>
        <taxon>Ascomycota</taxon>
        <taxon>Pezizomycotina</taxon>
        <taxon>Sordariomycetes</taxon>
        <taxon>Hypocreomycetidae</taxon>
        <taxon>Microascales</taxon>
        <taxon>Microascaceae</taxon>
        <taxon>Cephalotrichum</taxon>
    </lineage>
</organism>
<comment type="caution">
    <text evidence="1">The sequence shown here is derived from an EMBL/GenBank/DDBJ whole genome shotgun (WGS) entry which is preliminary data.</text>
</comment>
<dbReference type="Gene3D" id="3.30.470.10">
    <property type="match status" value="1"/>
</dbReference>
<proteinExistence type="predicted"/>
<dbReference type="Pfam" id="PF01063">
    <property type="entry name" value="Aminotran_4"/>
    <property type="match status" value="1"/>
</dbReference>
<protein>
    <recommendedName>
        <fullName evidence="3">Aminodeoxychorismate lyase</fullName>
    </recommendedName>
</protein>